<name>A0ABY3R8V4_9BRAD</name>
<protein>
    <submittedName>
        <fullName evidence="1">Transcriptional regulator</fullName>
    </submittedName>
</protein>
<reference evidence="1" key="1">
    <citation type="journal article" date="2024" name="Antonie Van Leeuwenhoek">
        <title>Bradyrhizobium ontarionense sp. nov., a novel bacterial symbiont isolated from Aeschynomene indica (Indian jointvetch), harbours photosynthesis, nitrogen fixation and nitrous oxide (N2O) reductase genes.</title>
        <authorList>
            <person name="Bromfield E.S.P."/>
            <person name="Cloutier S."/>
        </authorList>
    </citation>
    <scope>NUCLEOTIDE SEQUENCE</scope>
    <source>
        <strain evidence="1">A19</strain>
    </source>
</reference>
<keyword evidence="2" id="KW-1185">Reference proteome</keyword>
<dbReference type="RefSeq" id="WP_231319630.1">
    <property type="nucleotide sequence ID" value="NZ_CP088156.1"/>
</dbReference>
<sequence length="103" mass="11212">MAKTKSFKELVQSQAKADKAFAEALLREGVDAMLSGDMETGKTILRDYIKATVGFEKLGEAIDTPPKSLIRMFGPQGNPQAKNLFNVIGYLQKQAGLQLHVTG</sequence>
<gene>
    <name evidence="1" type="ORF">LQG66_31070</name>
</gene>
<evidence type="ECO:0000313" key="1">
    <source>
        <dbReference type="EMBL" id="UFZ03613.1"/>
    </source>
</evidence>
<dbReference type="EMBL" id="CP088156">
    <property type="protein sequence ID" value="UFZ03613.1"/>
    <property type="molecule type" value="Genomic_DNA"/>
</dbReference>
<organism evidence="1 2">
    <name type="scientific">Bradyrhizobium ontarionense</name>
    <dbReference type="NCBI Taxonomy" id="2898149"/>
    <lineage>
        <taxon>Bacteria</taxon>
        <taxon>Pseudomonadati</taxon>
        <taxon>Pseudomonadota</taxon>
        <taxon>Alphaproteobacteria</taxon>
        <taxon>Hyphomicrobiales</taxon>
        <taxon>Nitrobacteraceae</taxon>
        <taxon>Bradyrhizobium</taxon>
    </lineage>
</organism>
<proteinExistence type="predicted"/>
<dbReference type="Proteomes" id="UP001431010">
    <property type="component" value="Chromosome"/>
</dbReference>
<accession>A0ABY3R8V4</accession>
<evidence type="ECO:0000313" key="2">
    <source>
        <dbReference type="Proteomes" id="UP001431010"/>
    </source>
</evidence>